<dbReference type="AlphaFoldDB" id="A0A0A2YGI8"/>
<gene>
    <name evidence="1" type="ORF">JP36_10105</name>
</gene>
<proteinExistence type="predicted"/>
<organism evidence="1 2">
    <name type="scientific">Gallibacterium genomosp. 1</name>
    <dbReference type="NCBI Taxonomy" id="155515"/>
    <lineage>
        <taxon>Bacteria</taxon>
        <taxon>Pseudomonadati</taxon>
        <taxon>Pseudomonadota</taxon>
        <taxon>Gammaproteobacteria</taxon>
        <taxon>Pasteurellales</taxon>
        <taxon>Pasteurellaceae</taxon>
        <taxon>Gallibacterium</taxon>
    </lineage>
</organism>
<evidence type="ECO:0000313" key="2">
    <source>
        <dbReference type="Proteomes" id="UP000030539"/>
    </source>
</evidence>
<dbReference type="Proteomes" id="UP000030539">
    <property type="component" value="Unassembled WGS sequence"/>
</dbReference>
<comment type="caution">
    <text evidence="1">The sequence shown here is derived from an EMBL/GenBank/DDBJ whole genome shotgun (WGS) entry which is preliminary data.</text>
</comment>
<evidence type="ECO:0000313" key="1">
    <source>
        <dbReference type="EMBL" id="KGQ36474.1"/>
    </source>
</evidence>
<dbReference type="EMBL" id="JPXX01000029">
    <property type="protein sequence ID" value="KGQ36474.1"/>
    <property type="molecule type" value="Genomic_DNA"/>
</dbReference>
<dbReference type="RefSeq" id="WP_039174280.1">
    <property type="nucleotide sequence ID" value="NZ_JPXX01000029.1"/>
</dbReference>
<protein>
    <submittedName>
        <fullName evidence="1">Uncharacterized protein</fullName>
    </submittedName>
</protein>
<reference evidence="1 2" key="1">
    <citation type="submission" date="2014-08" db="EMBL/GenBank/DDBJ databases">
        <title>Chaperone-usher fimbriae in a diverse selection of Gallibacterium genomes.</title>
        <authorList>
            <person name="Kudirkiene E."/>
            <person name="Bager R.J."/>
            <person name="Johnson T.J."/>
            <person name="Bojesen A.M."/>
        </authorList>
    </citation>
    <scope>NUCLEOTIDE SEQUENCE [LARGE SCALE GENOMIC DNA]</scope>
    <source>
        <strain evidence="1 2">CCM5974</strain>
    </source>
</reference>
<sequence length="130" mass="15111">MKSFTLVLTATFDFRDDETAEIGIQWSIEQGKMLSEAPKKLNFTIRKLMKDCIYALPILSHFFEKFSQEMQTVTATASVKFEGENEDWQLAFSASEKNEANEYIQGLLFGLLTQRNELLRKIKLLEKELY</sequence>
<dbReference type="STRING" id="155515.JP36_10105"/>
<accession>A0A0A2YGI8</accession>
<dbReference type="eggNOG" id="ENOG5031K8T">
    <property type="taxonomic scope" value="Bacteria"/>
</dbReference>
<name>A0A0A2YGI8_9PAST</name>